<accession>A0A0W8FE68</accession>
<reference evidence="1" key="1">
    <citation type="journal article" date="2015" name="Proc. Natl. Acad. Sci. U.S.A.">
        <title>Networks of energetic and metabolic interactions define dynamics in microbial communities.</title>
        <authorList>
            <person name="Embree M."/>
            <person name="Liu J.K."/>
            <person name="Al-Bassam M.M."/>
            <person name="Zengler K."/>
        </authorList>
    </citation>
    <scope>NUCLEOTIDE SEQUENCE</scope>
</reference>
<evidence type="ECO:0000313" key="1">
    <source>
        <dbReference type="EMBL" id="KUG19176.1"/>
    </source>
</evidence>
<organism evidence="1">
    <name type="scientific">hydrocarbon metagenome</name>
    <dbReference type="NCBI Taxonomy" id="938273"/>
    <lineage>
        <taxon>unclassified sequences</taxon>
        <taxon>metagenomes</taxon>
        <taxon>ecological metagenomes</taxon>
    </lineage>
</organism>
<proteinExistence type="predicted"/>
<gene>
    <name evidence="1" type="ORF">ASZ90_011106</name>
</gene>
<dbReference type="AlphaFoldDB" id="A0A0W8FE68"/>
<protein>
    <submittedName>
        <fullName evidence="1">Uncharacterized protein</fullName>
    </submittedName>
</protein>
<dbReference type="EMBL" id="LNQE01001318">
    <property type="protein sequence ID" value="KUG19176.1"/>
    <property type="molecule type" value="Genomic_DNA"/>
</dbReference>
<sequence>MNEKEIRDIREDVFEDFRQYLDGDCPGSIYYKRVIYFWRGGEIGPDLPYSEESFKNFIREYACDPIDDFLEIQERNLGFDALVCDISDEVTAYVCINGLRDEEDYREIVIEEQELIQILSQTSDIPNRIIVPLDHIGFSEAAARHLKNHSIPIMRLNDFRKKRFLNDSEFWDAAIIDGGIDPADYSEIFRAFTIP</sequence>
<comment type="caution">
    <text evidence="1">The sequence shown here is derived from an EMBL/GenBank/DDBJ whole genome shotgun (WGS) entry which is preliminary data.</text>
</comment>
<name>A0A0W8FE68_9ZZZZ</name>